<dbReference type="KEGG" id="mpp:MICPUCDRAFT_53425"/>
<protein>
    <submittedName>
        <fullName evidence="1">Uncharacterized protein</fullName>
    </submittedName>
</protein>
<dbReference type="GeneID" id="9689047"/>
<accession>C1N6S8</accession>
<dbReference type="EMBL" id="GG663749">
    <property type="protein sequence ID" value="EEH52157.1"/>
    <property type="molecule type" value="Genomic_DNA"/>
</dbReference>
<dbReference type="RefSeq" id="XP_003063784.1">
    <property type="nucleotide sequence ID" value="XM_003063738.1"/>
</dbReference>
<evidence type="ECO:0000313" key="1">
    <source>
        <dbReference type="EMBL" id="EEH52157.1"/>
    </source>
</evidence>
<reference evidence="1 2" key="1">
    <citation type="journal article" date="2009" name="Science">
        <title>Green evolution and dynamic adaptations revealed by genomes of the marine picoeukaryotes Micromonas.</title>
        <authorList>
            <person name="Worden A.Z."/>
            <person name="Lee J.H."/>
            <person name="Mock T."/>
            <person name="Rouze P."/>
            <person name="Simmons M.P."/>
            <person name="Aerts A.L."/>
            <person name="Allen A.E."/>
            <person name="Cuvelier M.L."/>
            <person name="Derelle E."/>
            <person name="Everett M.V."/>
            <person name="Foulon E."/>
            <person name="Grimwood J."/>
            <person name="Gundlach H."/>
            <person name="Henrissat B."/>
            <person name="Napoli C."/>
            <person name="McDonald S.M."/>
            <person name="Parker M.S."/>
            <person name="Rombauts S."/>
            <person name="Salamov A."/>
            <person name="Von Dassow P."/>
            <person name="Badger J.H."/>
            <person name="Coutinho P.M."/>
            <person name="Demir E."/>
            <person name="Dubchak I."/>
            <person name="Gentemann C."/>
            <person name="Eikrem W."/>
            <person name="Gready J.E."/>
            <person name="John U."/>
            <person name="Lanier W."/>
            <person name="Lindquist E.A."/>
            <person name="Lucas S."/>
            <person name="Mayer K.F."/>
            <person name="Moreau H."/>
            <person name="Not F."/>
            <person name="Otillar R."/>
            <person name="Panaud O."/>
            <person name="Pangilinan J."/>
            <person name="Paulsen I."/>
            <person name="Piegu B."/>
            <person name="Poliakov A."/>
            <person name="Robbens S."/>
            <person name="Schmutz J."/>
            <person name="Toulza E."/>
            <person name="Wyss T."/>
            <person name="Zelensky A."/>
            <person name="Zhou K."/>
            <person name="Armbrust E.V."/>
            <person name="Bhattacharya D."/>
            <person name="Goodenough U.W."/>
            <person name="Van de Peer Y."/>
            <person name="Grigoriev I.V."/>
        </authorList>
    </citation>
    <scope>NUCLEOTIDE SEQUENCE [LARGE SCALE GENOMIC DNA]</scope>
    <source>
        <strain evidence="1 2">CCMP1545</strain>
    </source>
</reference>
<dbReference type="Proteomes" id="UP000001876">
    <property type="component" value="Unassembled WGS sequence"/>
</dbReference>
<gene>
    <name evidence="1" type="ORF">MICPUCDRAFT_53425</name>
</gene>
<evidence type="ECO:0000313" key="2">
    <source>
        <dbReference type="Proteomes" id="UP000001876"/>
    </source>
</evidence>
<organism evidence="2">
    <name type="scientific">Micromonas pusilla (strain CCMP1545)</name>
    <name type="common">Picoplanktonic green alga</name>
    <dbReference type="NCBI Taxonomy" id="564608"/>
    <lineage>
        <taxon>Eukaryota</taxon>
        <taxon>Viridiplantae</taxon>
        <taxon>Chlorophyta</taxon>
        <taxon>Mamiellophyceae</taxon>
        <taxon>Mamiellales</taxon>
        <taxon>Mamiellaceae</taxon>
        <taxon>Micromonas</taxon>
    </lineage>
</organism>
<sequence length="265" mass="28797">MEINLEPLLKLEQAMKKWKIMHIEGLKHLRLIPDLFDAASGTKDEDASEHQNGVLGRVMNTAPSPRLREFVLNGLRHPSEVEAAPEKLTDAIEGVLAEAAKAIHIYFEAADLLDEFKAAVAVDAAEGGAAAFAPADALFRDADADADDADADADAASGRRHWIDDVPGSVLLARVPWGANRTIEEWLWLCVAVLEQIESEVEVKEAVASYLSQQPFAGGDSLEDEGVAEALERGKIEGCAEVWELEPYLDNKLFESMIDGGASHE</sequence>
<keyword evidence="2" id="KW-1185">Reference proteome</keyword>
<name>C1N6S8_MICPC</name>
<dbReference type="AlphaFoldDB" id="C1N6S8"/>
<proteinExistence type="predicted"/>
<dbReference type="OrthoDB" id="10460403at2759"/>